<organism evidence="2 3">
    <name type="scientific">Deinococcus hohokamensis</name>
    <dbReference type="NCBI Taxonomy" id="309883"/>
    <lineage>
        <taxon>Bacteria</taxon>
        <taxon>Thermotogati</taxon>
        <taxon>Deinococcota</taxon>
        <taxon>Deinococci</taxon>
        <taxon>Deinococcales</taxon>
        <taxon>Deinococcaceae</taxon>
        <taxon>Deinococcus</taxon>
    </lineage>
</organism>
<evidence type="ECO:0000313" key="3">
    <source>
        <dbReference type="Proteomes" id="UP001595952"/>
    </source>
</evidence>
<proteinExistence type="predicted"/>
<accession>A0ABV9I5L7</accession>
<evidence type="ECO:0000256" key="1">
    <source>
        <dbReference type="SAM" id="MobiDB-lite"/>
    </source>
</evidence>
<gene>
    <name evidence="2" type="ORF">ACFO0D_01480</name>
</gene>
<feature type="region of interest" description="Disordered" evidence="1">
    <location>
        <begin position="1"/>
        <end position="26"/>
    </location>
</feature>
<evidence type="ECO:0000313" key="2">
    <source>
        <dbReference type="EMBL" id="MFC4637000.1"/>
    </source>
</evidence>
<feature type="region of interest" description="Disordered" evidence="1">
    <location>
        <begin position="428"/>
        <end position="448"/>
    </location>
</feature>
<comment type="caution">
    <text evidence="2">The sequence shown here is derived from an EMBL/GenBank/DDBJ whole genome shotgun (WGS) entry which is preliminary data.</text>
</comment>
<name>A0ABV9I5L7_9DEIO</name>
<dbReference type="EMBL" id="JBHSEI010000001">
    <property type="protein sequence ID" value="MFC4637000.1"/>
    <property type="molecule type" value="Genomic_DNA"/>
</dbReference>
<keyword evidence="3" id="KW-1185">Reference proteome</keyword>
<sequence>MQPRTTEPEDVQFVPGVTSWDSPQRPAATGVHFVPLARPPQPPQDLGTPATFWHRPSEGYGDLLPPDLMPGQVRLNDGTKTQGSTGARVRSGEFVELAQPAHLERLDLPLDVLVVGHGTPEANQGGSYYVFTLDEDGLIQIASEFTRPYGYAVEHLGQVSVTMVTARRSWWQINRTDLRDGTVTTTTTPRAVTAEQRLHVVTPDQGALQPLRRKQMVDGAPLRTTLWGHRIQPLPPEDTQYLPGSMEGFFLVEALGWPEEMGWPESYAKVGTLEFPGITYASPPPPWPGFEWHSPDDQVSWVGDPETGQRTLTAYGHSLSGGTWAALRGVAIWDPKTQAWVNAAVTVVHEAGGIITAIHSDGTSEQCSQADFEAEVLRCPVGAFQGFAPESMGWPAWPPQWAWAHATQAARAIVAWDAWRDSTLRHWAGRPRRRPETDRAPPETRPPLGLALASTAPRIVDAEPLAVGQPPFQLPSLVEVWDEEGQAWQPSFTALKALRKRMLYRPAEWPEELDDRSSVAGRTRLRVTFTGPVMPSPDLAVVALMLRAKVSHGQRPEVHVNGELADVLALGVNAGRRGWQPFLVVTTLSYPRLGPVEVTSDQPLSRLLLTRVTASTIIET</sequence>
<dbReference type="Proteomes" id="UP001595952">
    <property type="component" value="Unassembled WGS sequence"/>
</dbReference>
<protein>
    <submittedName>
        <fullName evidence="2">Uncharacterized protein</fullName>
    </submittedName>
</protein>
<dbReference type="RefSeq" id="WP_380060037.1">
    <property type="nucleotide sequence ID" value="NZ_JBHSEI010000001.1"/>
</dbReference>
<reference evidence="3" key="1">
    <citation type="journal article" date="2019" name="Int. J. Syst. Evol. Microbiol.">
        <title>The Global Catalogue of Microorganisms (GCM) 10K type strain sequencing project: providing services to taxonomists for standard genome sequencing and annotation.</title>
        <authorList>
            <consortium name="The Broad Institute Genomics Platform"/>
            <consortium name="The Broad Institute Genome Sequencing Center for Infectious Disease"/>
            <person name="Wu L."/>
            <person name="Ma J."/>
        </authorList>
    </citation>
    <scope>NUCLEOTIDE SEQUENCE [LARGE SCALE GENOMIC DNA]</scope>
    <source>
        <strain evidence="3">CCUG 55995</strain>
    </source>
</reference>